<evidence type="ECO:0000259" key="4">
    <source>
        <dbReference type="PROSITE" id="PS51910"/>
    </source>
</evidence>
<feature type="domain" description="LysM" evidence="3">
    <location>
        <begin position="2"/>
        <end position="46"/>
    </location>
</feature>
<evidence type="ECO:0000256" key="1">
    <source>
        <dbReference type="ARBA" id="ARBA00022801"/>
    </source>
</evidence>
<dbReference type="InterPro" id="IPR018392">
    <property type="entry name" value="LysM"/>
</dbReference>
<dbReference type="CDD" id="cd00118">
    <property type="entry name" value="LysM"/>
    <property type="match status" value="2"/>
</dbReference>
<dbReference type="InterPro" id="IPR011583">
    <property type="entry name" value="Chitinase_II/V-like_cat"/>
</dbReference>
<accession>A0A1M6Q4L5</accession>
<dbReference type="SMART" id="SM00257">
    <property type="entry name" value="LysM"/>
    <property type="match status" value="2"/>
</dbReference>
<feature type="domain" description="GH18" evidence="4">
    <location>
        <begin position="100"/>
        <end position="426"/>
    </location>
</feature>
<feature type="domain" description="LysM" evidence="3">
    <location>
        <begin position="51"/>
        <end position="96"/>
    </location>
</feature>
<keyword evidence="2" id="KW-0326">Glycosidase</keyword>
<dbReference type="Gene3D" id="3.10.350.10">
    <property type="entry name" value="LysM domain"/>
    <property type="match status" value="2"/>
</dbReference>
<dbReference type="Pfam" id="PF01476">
    <property type="entry name" value="LysM"/>
    <property type="match status" value="2"/>
</dbReference>
<dbReference type="STRING" id="1121301.SAMN02745912_02415"/>
<dbReference type="Gene3D" id="3.10.50.10">
    <property type="match status" value="1"/>
</dbReference>
<sequence length="426" mass="47407">MIIHVVKPGESLYSIGQLYGVSPFKIADDNELTDPGKLVVGQTLVILEGERKHKIVQGESLYSIARQYGVTVQAILDANPDITNPVMIYPGQIIDIPPRTKKLGDFEVNGYAFPNIDMDVLKKTLPYLTYLSIFSYEVNPDGTLNPIDDEALIKAARDAGVAPLMVITNLEKGGGFSSDIARSILSSEDTQDKLLNNVINTLKEKNYYGLDIDFEYIYPEDKELYNNFLRKATSKLKPMGYTVTTALAPKTSASQRGVVYEAHDYPVHGALADHVVIMTYEWGYTYGPPLAVAPINEVEKVINYALTEIPSKKILMGIPNYGYDWTLPYTPGTAAKTVTNTKAVDLAGDVGGAIQYDPESQAPFFNYYDSEGKQHVVWFEDARSIEAKLKLASRKNLGGVSYWTINKYFPQNWLVVNSLFNIKKLL</sequence>
<dbReference type="CDD" id="cd02874">
    <property type="entry name" value="GH18_CFLE_spore_hydrolase"/>
    <property type="match status" value="1"/>
</dbReference>
<dbReference type="PROSITE" id="PS51782">
    <property type="entry name" value="LYSM"/>
    <property type="match status" value="2"/>
</dbReference>
<gene>
    <name evidence="5" type="ORF">SAMN02745912_02415</name>
</gene>
<dbReference type="PANTHER" id="PTHR46066">
    <property type="entry name" value="CHITINASE DOMAIN-CONTAINING PROTEIN 1 FAMILY MEMBER"/>
    <property type="match status" value="1"/>
</dbReference>
<organism evidence="5 6">
    <name type="scientific">Paramaledivibacter caminithermalis (strain DSM 15212 / CIP 107654 / DViRD3)</name>
    <name type="common">Clostridium caminithermale</name>
    <dbReference type="NCBI Taxonomy" id="1121301"/>
    <lineage>
        <taxon>Bacteria</taxon>
        <taxon>Bacillati</taxon>
        <taxon>Bacillota</taxon>
        <taxon>Clostridia</taxon>
        <taxon>Peptostreptococcales</taxon>
        <taxon>Caminicellaceae</taxon>
        <taxon>Paramaledivibacter</taxon>
    </lineage>
</organism>
<dbReference type="InterPro" id="IPR001223">
    <property type="entry name" value="Glyco_hydro18_cat"/>
</dbReference>
<dbReference type="Gene3D" id="3.20.20.80">
    <property type="entry name" value="Glycosidases"/>
    <property type="match status" value="1"/>
</dbReference>
<dbReference type="SMART" id="SM00636">
    <property type="entry name" value="Glyco_18"/>
    <property type="match status" value="1"/>
</dbReference>
<evidence type="ECO:0000313" key="5">
    <source>
        <dbReference type="EMBL" id="SHK15056.1"/>
    </source>
</evidence>
<dbReference type="RefSeq" id="WP_073150306.1">
    <property type="nucleotide sequence ID" value="NZ_FRAG01000030.1"/>
</dbReference>
<dbReference type="AlphaFoldDB" id="A0A1M6Q4L5"/>
<name>A0A1M6Q4L5_PARC5</name>
<proteinExistence type="predicted"/>
<dbReference type="EMBL" id="FRAG01000030">
    <property type="protein sequence ID" value="SHK15056.1"/>
    <property type="molecule type" value="Genomic_DNA"/>
</dbReference>
<dbReference type="GO" id="GO:0012505">
    <property type="term" value="C:endomembrane system"/>
    <property type="evidence" value="ECO:0007669"/>
    <property type="project" value="TreeGrafter"/>
</dbReference>
<protein>
    <submittedName>
        <fullName evidence="5">Spore germination protein</fullName>
    </submittedName>
</protein>
<dbReference type="GO" id="GO:0005975">
    <property type="term" value="P:carbohydrate metabolic process"/>
    <property type="evidence" value="ECO:0007669"/>
    <property type="project" value="InterPro"/>
</dbReference>
<dbReference type="InterPro" id="IPR017853">
    <property type="entry name" value="GH"/>
</dbReference>
<dbReference type="InterPro" id="IPR029070">
    <property type="entry name" value="Chitinase_insertion_sf"/>
</dbReference>
<dbReference type="OrthoDB" id="9769314at2"/>
<dbReference type="Proteomes" id="UP000184465">
    <property type="component" value="Unassembled WGS sequence"/>
</dbReference>
<dbReference type="SUPFAM" id="SSF51445">
    <property type="entry name" value="(Trans)glycosidases"/>
    <property type="match status" value="1"/>
</dbReference>
<dbReference type="InterPro" id="IPR036779">
    <property type="entry name" value="LysM_dom_sf"/>
</dbReference>
<dbReference type="SUPFAM" id="SSF54106">
    <property type="entry name" value="LysM domain"/>
    <property type="match status" value="2"/>
</dbReference>
<dbReference type="InterPro" id="IPR041704">
    <property type="entry name" value="CFLE_GH18"/>
</dbReference>
<evidence type="ECO:0000256" key="2">
    <source>
        <dbReference type="ARBA" id="ARBA00023295"/>
    </source>
</evidence>
<evidence type="ECO:0000259" key="3">
    <source>
        <dbReference type="PROSITE" id="PS51782"/>
    </source>
</evidence>
<dbReference type="PANTHER" id="PTHR46066:SF2">
    <property type="entry name" value="CHITINASE DOMAIN-CONTAINING PROTEIN 1"/>
    <property type="match status" value="1"/>
</dbReference>
<dbReference type="PROSITE" id="PS51910">
    <property type="entry name" value="GH18_2"/>
    <property type="match status" value="1"/>
</dbReference>
<dbReference type="GO" id="GO:0070492">
    <property type="term" value="F:oligosaccharide binding"/>
    <property type="evidence" value="ECO:0007669"/>
    <property type="project" value="TreeGrafter"/>
</dbReference>
<evidence type="ECO:0000313" key="6">
    <source>
        <dbReference type="Proteomes" id="UP000184465"/>
    </source>
</evidence>
<reference evidence="5 6" key="1">
    <citation type="submission" date="2016-11" db="EMBL/GenBank/DDBJ databases">
        <authorList>
            <person name="Jaros S."/>
            <person name="Januszkiewicz K."/>
            <person name="Wedrychowicz H."/>
        </authorList>
    </citation>
    <scope>NUCLEOTIDE SEQUENCE [LARGE SCALE GENOMIC DNA]</scope>
    <source>
        <strain evidence="5 6">DSM 15212</strain>
    </source>
</reference>
<keyword evidence="6" id="KW-1185">Reference proteome</keyword>
<dbReference type="GO" id="GO:0016798">
    <property type="term" value="F:hydrolase activity, acting on glycosyl bonds"/>
    <property type="evidence" value="ECO:0007669"/>
    <property type="project" value="UniProtKB-KW"/>
</dbReference>
<dbReference type="GO" id="GO:0008061">
    <property type="term" value="F:chitin binding"/>
    <property type="evidence" value="ECO:0007669"/>
    <property type="project" value="InterPro"/>
</dbReference>
<dbReference type="Pfam" id="PF00704">
    <property type="entry name" value="Glyco_hydro_18"/>
    <property type="match status" value="1"/>
</dbReference>
<keyword evidence="1" id="KW-0378">Hydrolase</keyword>